<evidence type="ECO:0000256" key="1">
    <source>
        <dbReference type="SAM" id="Phobius"/>
    </source>
</evidence>
<name>A0A8J8P5S1_HALGN</name>
<feature type="transmembrane region" description="Helical" evidence="1">
    <location>
        <begin position="73"/>
        <end position="97"/>
    </location>
</feature>
<feature type="transmembrane region" description="Helical" evidence="1">
    <location>
        <begin position="240"/>
        <end position="259"/>
    </location>
</feature>
<feature type="transmembrane region" description="Helical" evidence="1">
    <location>
        <begin position="271"/>
        <end position="289"/>
    </location>
</feature>
<accession>A0A8J8P5S1</accession>
<protein>
    <recommendedName>
        <fullName evidence="4">TRP C-terminal domain-containing protein</fullName>
    </recommendedName>
</protein>
<dbReference type="AlphaFoldDB" id="A0A8J8P5S1"/>
<sequence>MNDMSFLMIQTMISINMPGIVQQIQGAMLNFIYMDLLKTDQWLPQLLFSEEELEDDEGLNFYFDINGYSSRKIMINLGSTLIFILLAPLGIILYGILKALERFTKRLERIREKLGNSLYWNSTSRFVLQQFTPIVLSSTINLLYLNTNSFFNSFGIFLAFSLLFIAAFSLISFTYKIYMRDKDEPFSSLKFDIAFKPLLEGVKLNSTMKNNVALYWNILVLVRWVITILVLVFLRNHVTFQIQLLILVSIIVQILVSIFRPFAEPLDNYASIANEFMVTAYLYILIGLTDMAPDHQHREELGFALLGTVFMSAFANFLKLFYVFGAMAYQSWRIRSLKKQRQIRKEQYLNAHQKKYTLDSNLNIERAGTETPLQFDGEVTSFAQFASGTAVPLKSNRRVLRILTVSLPREQAKELEKIGINDRVLL</sequence>
<organism evidence="2 3">
    <name type="scientific">Halteria grandinella</name>
    <dbReference type="NCBI Taxonomy" id="5974"/>
    <lineage>
        <taxon>Eukaryota</taxon>
        <taxon>Sar</taxon>
        <taxon>Alveolata</taxon>
        <taxon>Ciliophora</taxon>
        <taxon>Intramacronucleata</taxon>
        <taxon>Spirotrichea</taxon>
        <taxon>Stichotrichia</taxon>
        <taxon>Sporadotrichida</taxon>
        <taxon>Halteriidae</taxon>
        <taxon>Halteria</taxon>
    </lineage>
</organism>
<dbReference type="EMBL" id="RRYP01000971">
    <property type="protein sequence ID" value="TNV86580.1"/>
    <property type="molecule type" value="Genomic_DNA"/>
</dbReference>
<keyword evidence="1" id="KW-1133">Transmembrane helix</keyword>
<dbReference type="Proteomes" id="UP000785679">
    <property type="component" value="Unassembled WGS sequence"/>
</dbReference>
<feature type="transmembrane region" description="Helical" evidence="1">
    <location>
        <begin position="213"/>
        <end position="234"/>
    </location>
</feature>
<keyword evidence="1" id="KW-0812">Transmembrane</keyword>
<comment type="caution">
    <text evidence="2">The sequence shown here is derived from an EMBL/GenBank/DDBJ whole genome shotgun (WGS) entry which is preliminary data.</text>
</comment>
<proteinExistence type="predicted"/>
<gene>
    <name evidence="2" type="ORF">FGO68_gene10524</name>
</gene>
<keyword evidence="1" id="KW-0472">Membrane</keyword>
<feature type="transmembrane region" description="Helical" evidence="1">
    <location>
        <begin position="150"/>
        <end position="173"/>
    </location>
</feature>
<reference evidence="2" key="1">
    <citation type="submission" date="2019-06" db="EMBL/GenBank/DDBJ databases">
        <authorList>
            <person name="Zheng W."/>
        </authorList>
    </citation>
    <scope>NUCLEOTIDE SEQUENCE</scope>
    <source>
        <strain evidence="2">QDHG01</strain>
    </source>
</reference>
<evidence type="ECO:0008006" key="4">
    <source>
        <dbReference type="Google" id="ProtNLM"/>
    </source>
</evidence>
<keyword evidence="3" id="KW-1185">Reference proteome</keyword>
<evidence type="ECO:0000313" key="2">
    <source>
        <dbReference type="EMBL" id="TNV86580.1"/>
    </source>
</evidence>
<feature type="transmembrane region" description="Helical" evidence="1">
    <location>
        <begin position="301"/>
        <end position="329"/>
    </location>
</feature>
<evidence type="ECO:0000313" key="3">
    <source>
        <dbReference type="Proteomes" id="UP000785679"/>
    </source>
</evidence>